<gene>
    <name evidence="1" type="ORF">DXG03_003924</name>
</gene>
<reference evidence="1" key="1">
    <citation type="submission" date="2020-07" db="EMBL/GenBank/DDBJ databases">
        <authorList>
            <person name="Nieuwenhuis M."/>
            <person name="Van De Peppel L.J.J."/>
        </authorList>
    </citation>
    <scope>NUCLEOTIDE SEQUENCE</scope>
    <source>
        <strain evidence="1">AP01</strain>
        <tissue evidence="1">Mycelium</tissue>
    </source>
</reference>
<keyword evidence="2" id="KW-1185">Reference proteome</keyword>
<proteinExistence type="predicted"/>
<dbReference type="Proteomes" id="UP000775547">
    <property type="component" value="Unassembled WGS sequence"/>
</dbReference>
<dbReference type="AlphaFoldDB" id="A0A9P7KAC6"/>
<evidence type="ECO:0000313" key="2">
    <source>
        <dbReference type="Proteomes" id="UP000775547"/>
    </source>
</evidence>
<comment type="caution">
    <text evidence="1">The sequence shown here is derived from an EMBL/GenBank/DDBJ whole genome shotgun (WGS) entry which is preliminary data.</text>
</comment>
<reference evidence="1" key="2">
    <citation type="submission" date="2021-10" db="EMBL/GenBank/DDBJ databases">
        <title>Phylogenomics reveals ancestral predisposition of the termite-cultivated fungus Termitomyces towards a domesticated lifestyle.</title>
        <authorList>
            <person name="Auxier B."/>
            <person name="Grum-Grzhimaylo A."/>
            <person name="Cardenas M.E."/>
            <person name="Lodge J.D."/>
            <person name="Laessoe T."/>
            <person name="Pedersen O."/>
            <person name="Smith M.E."/>
            <person name="Kuyper T.W."/>
            <person name="Franco-Molano E.A."/>
            <person name="Baroni T.J."/>
            <person name="Aanen D.K."/>
        </authorList>
    </citation>
    <scope>NUCLEOTIDE SEQUENCE</scope>
    <source>
        <strain evidence="1">AP01</strain>
        <tissue evidence="1">Mycelium</tissue>
    </source>
</reference>
<dbReference type="OrthoDB" id="2947768at2759"/>
<name>A0A9P7KAC6_9AGAR</name>
<dbReference type="EMBL" id="JABCKV010000230">
    <property type="protein sequence ID" value="KAG5641954.1"/>
    <property type="molecule type" value="Genomic_DNA"/>
</dbReference>
<protein>
    <submittedName>
        <fullName evidence="1">Uncharacterized protein</fullName>
    </submittedName>
</protein>
<sequence>MPASTFKATVIFPEEQGLGSYSTINAVLTLGDSEPLQNSHSNDIQLQVTQDLGGKSVETAIFRAMMRSVPADNSEVFKDVVIKISVADSEKLVIRREAEFYQRTLKPYYGQGVPTFYGLYEGTQCDSLDPNCKKYQCTFLVLEWCVDPIEPFITLGRKFRCVSKTPANPSKCPILNL</sequence>
<organism evidence="1 2">
    <name type="scientific">Asterophora parasitica</name>
    <dbReference type="NCBI Taxonomy" id="117018"/>
    <lineage>
        <taxon>Eukaryota</taxon>
        <taxon>Fungi</taxon>
        <taxon>Dikarya</taxon>
        <taxon>Basidiomycota</taxon>
        <taxon>Agaricomycotina</taxon>
        <taxon>Agaricomycetes</taxon>
        <taxon>Agaricomycetidae</taxon>
        <taxon>Agaricales</taxon>
        <taxon>Tricholomatineae</taxon>
        <taxon>Lyophyllaceae</taxon>
        <taxon>Asterophora</taxon>
    </lineage>
</organism>
<evidence type="ECO:0000313" key="1">
    <source>
        <dbReference type="EMBL" id="KAG5641954.1"/>
    </source>
</evidence>
<accession>A0A9P7KAC6</accession>